<name>A0ABM8QZJ2_9BURK</name>
<dbReference type="Pfam" id="PF04326">
    <property type="entry name" value="SLFN_AlbA_2"/>
    <property type="match status" value="1"/>
</dbReference>
<evidence type="ECO:0000259" key="1">
    <source>
        <dbReference type="Pfam" id="PF04326"/>
    </source>
</evidence>
<evidence type="ECO:0000313" key="2">
    <source>
        <dbReference type="EMBL" id="CAE6724717.1"/>
    </source>
</evidence>
<sequence>MTNESWLWTESDLLQLIELGVQESVQLDYKRCDALQRSDGKKNEISKDVSALANAAGGTIVYGIIENGHLPRALDLGFDPSEITREWLEQIINSRIQRRIDGVRINQVALPQSAPGRVAYVVFVPQSAMAPHQASDKRFYKRFNFESVPMEEYEIRDVGGRSSAPDICANFVFSSGKTHITLLPEEEGYSQTIGMSLSVRNESSVPAEYGVFHILLDERIQVDNLSDDVSRHRSDEGVSFQIDGKSIQMNKFTTLWDRNKGLPLFSGITAQLPRSPLSIQVPCHATFLMLGYIIGAPGMQTKSGYAFLKIESNIATLASQSDLERSGYQFAPVSEGVNIVSPA</sequence>
<gene>
    <name evidence="2" type="ORF">R69658_01529</name>
</gene>
<comment type="caution">
    <text evidence="2">The sequence shown here is derived from an EMBL/GenBank/DDBJ whole genome shotgun (WGS) entry which is preliminary data.</text>
</comment>
<dbReference type="InterPro" id="IPR038461">
    <property type="entry name" value="Schlafen_AlbA_2_dom_sf"/>
</dbReference>
<proteinExistence type="predicted"/>
<dbReference type="EMBL" id="CAJNAU010000009">
    <property type="protein sequence ID" value="CAE6724717.1"/>
    <property type="molecule type" value="Genomic_DNA"/>
</dbReference>
<organism evidence="2 3">
    <name type="scientific">Paraburkholderia aspalathi</name>
    <dbReference type="NCBI Taxonomy" id="1324617"/>
    <lineage>
        <taxon>Bacteria</taxon>
        <taxon>Pseudomonadati</taxon>
        <taxon>Pseudomonadota</taxon>
        <taxon>Betaproteobacteria</taxon>
        <taxon>Burkholderiales</taxon>
        <taxon>Burkholderiaceae</taxon>
        <taxon>Paraburkholderia</taxon>
    </lineage>
</organism>
<dbReference type="Proteomes" id="UP000674425">
    <property type="component" value="Unassembled WGS sequence"/>
</dbReference>
<feature type="domain" description="Schlafen AlbA-2" evidence="1">
    <location>
        <begin position="23"/>
        <end position="150"/>
    </location>
</feature>
<protein>
    <recommendedName>
        <fullName evidence="1">Schlafen AlbA-2 domain-containing protein</fullName>
    </recommendedName>
</protein>
<reference evidence="2 3" key="1">
    <citation type="submission" date="2021-02" db="EMBL/GenBank/DDBJ databases">
        <authorList>
            <person name="Vanwijnsberghe S."/>
        </authorList>
    </citation>
    <scope>NUCLEOTIDE SEQUENCE [LARGE SCALE GENOMIC DNA]</scope>
    <source>
        <strain evidence="2 3">R-69658</strain>
    </source>
</reference>
<keyword evidence="3" id="KW-1185">Reference proteome</keyword>
<dbReference type="InterPro" id="IPR007421">
    <property type="entry name" value="Schlafen_AlbA_2_dom"/>
</dbReference>
<dbReference type="Gene3D" id="3.30.950.30">
    <property type="entry name" value="Schlafen, AAA domain"/>
    <property type="match status" value="1"/>
</dbReference>
<dbReference type="RefSeq" id="WP_200618636.1">
    <property type="nucleotide sequence ID" value="NZ_CAJNAU010000009.1"/>
</dbReference>
<evidence type="ECO:0000313" key="3">
    <source>
        <dbReference type="Proteomes" id="UP000674425"/>
    </source>
</evidence>
<accession>A0ABM8QZJ2</accession>